<dbReference type="GeneID" id="54456885"/>
<dbReference type="EMBL" id="MU003710">
    <property type="protein sequence ID" value="KAF2805213.1"/>
    <property type="molecule type" value="Genomic_DNA"/>
</dbReference>
<proteinExistence type="predicted"/>
<dbReference type="CDD" id="cd15457">
    <property type="entry name" value="NADAR"/>
    <property type="match status" value="1"/>
</dbReference>
<dbReference type="SUPFAM" id="SSF143990">
    <property type="entry name" value="YbiA-like"/>
    <property type="match status" value="1"/>
</dbReference>
<organism evidence="2">
    <name type="scientific">Mytilinidion resinicola</name>
    <dbReference type="NCBI Taxonomy" id="574789"/>
    <lineage>
        <taxon>Eukaryota</taxon>
        <taxon>Fungi</taxon>
        <taxon>Dikarya</taxon>
        <taxon>Ascomycota</taxon>
        <taxon>Pezizomycotina</taxon>
        <taxon>Dothideomycetes</taxon>
        <taxon>Pleosporomycetidae</taxon>
        <taxon>Mytilinidiales</taxon>
        <taxon>Mytilinidiaceae</taxon>
        <taxon>Mytilinidion</taxon>
    </lineage>
</organism>
<evidence type="ECO:0000313" key="4">
    <source>
        <dbReference type="RefSeq" id="XP_033572177.1"/>
    </source>
</evidence>
<reference evidence="4" key="2">
    <citation type="submission" date="2020-04" db="EMBL/GenBank/DDBJ databases">
        <authorList>
            <consortium name="NCBI Genome Project"/>
        </authorList>
    </citation>
    <scope>NUCLEOTIDE SEQUENCE</scope>
    <source>
        <strain evidence="4">CBS 304.34</strain>
    </source>
</reference>
<gene>
    <name evidence="2 4" type="ORF">BDZ99DRAFT_396429</name>
</gene>
<dbReference type="AlphaFoldDB" id="A0A6A6Y9I6"/>
<dbReference type="Gene3D" id="1.10.357.40">
    <property type="entry name" value="YbiA-like"/>
    <property type="match status" value="1"/>
</dbReference>
<evidence type="ECO:0000259" key="1">
    <source>
        <dbReference type="Pfam" id="PF08719"/>
    </source>
</evidence>
<evidence type="ECO:0000313" key="2">
    <source>
        <dbReference type="EMBL" id="KAF2805213.1"/>
    </source>
</evidence>
<dbReference type="Pfam" id="PF08719">
    <property type="entry name" value="NADAR"/>
    <property type="match status" value="1"/>
</dbReference>
<dbReference type="RefSeq" id="XP_033572177.1">
    <property type="nucleotide sequence ID" value="XM_033715992.1"/>
</dbReference>
<reference evidence="4" key="3">
    <citation type="submission" date="2025-04" db="UniProtKB">
        <authorList>
            <consortium name="RefSeq"/>
        </authorList>
    </citation>
    <scope>IDENTIFICATION</scope>
    <source>
        <strain evidence="4">CBS 304.34</strain>
    </source>
</reference>
<dbReference type="InterPro" id="IPR037238">
    <property type="entry name" value="YbiA-like_sf"/>
</dbReference>
<dbReference type="Proteomes" id="UP000504636">
    <property type="component" value="Unplaced"/>
</dbReference>
<dbReference type="OrthoDB" id="206452at2759"/>
<accession>A0A6A6Y9I6</accession>
<evidence type="ECO:0000313" key="3">
    <source>
        <dbReference type="Proteomes" id="UP000504636"/>
    </source>
</evidence>
<reference evidence="2 4" key="1">
    <citation type="journal article" date="2020" name="Stud. Mycol.">
        <title>101 Dothideomycetes genomes: a test case for predicting lifestyles and emergence of pathogens.</title>
        <authorList>
            <person name="Haridas S."/>
            <person name="Albert R."/>
            <person name="Binder M."/>
            <person name="Bloem J."/>
            <person name="Labutti K."/>
            <person name="Salamov A."/>
            <person name="Andreopoulos B."/>
            <person name="Baker S."/>
            <person name="Barry K."/>
            <person name="Bills G."/>
            <person name="Bluhm B."/>
            <person name="Cannon C."/>
            <person name="Castanera R."/>
            <person name="Culley D."/>
            <person name="Daum C."/>
            <person name="Ezra D."/>
            <person name="Gonzalez J."/>
            <person name="Henrissat B."/>
            <person name="Kuo A."/>
            <person name="Liang C."/>
            <person name="Lipzen A."/>
            <person name="Lutzoni F."/>
            <person name="Magnuson J."/>
            <person name="Mondo S."/>
            <person name="Nolan M."/>
            <person name="Ohm R."/>
            <person name="Pangilinan J."/>
            <person name="Park H.-J."/>
            <person name="Ramirez L."/>
            <person name="Alfaro M."/>
            <person name="Sun H."/>
            <person name="Tritt A."/>
            <person name="Yoshinaga Y."/>
            <person name="Zwiers L.-H."/>
            <person name="Turgeon B."/>
            <person name="Goodwin S."/>
            <person name="Spatafora J."/>
            <person name="Crous P."/>
            <person name="Grigoriev I."/>
        </authorList>
    </citation>
    <scope>NUCLEOTIDE SEQUENCE</scope>
    <source>
        <strain evidence="2 4">CBS 304.34</strain>
    </source>
</reference>
<keyword evidence="3" id="KW-1185">Reference proteome</keyword>
<name>A0A6A6Y9I6_9PEZI</name>
<protein>
    <submittedName>
        <fullName evidence="2 4">DUF1768-domain-containing protein</fullName>
    </submittedName>
</protein>
<dbReference type="NCBIfam" id="TIGR02464">
    <property type="entry name" value="ribofla_fusion"/>
    <property type="match status" value="1"/>
</dbReference>
<dbReference type="InterPro" id="IPR012816">
    <property type="entry name" value="NADAR"/>
</dbReference>
<sequence>MSREYVELSQWTRSPFTHDGKTFMTAEQFMMYSKAMLFNDTEMANMMLSTPQSQPSEHKKLGRMVRSFVPEVWDNECVRIVAGVNSCKFTQNERLMRILVSTGNKVLVEASPYNRIWWIEFDATHALVNRKRWGENRLGKSLMMVRDEMMKTMREKAVGEGEEGFNVGHPPSTSK</sequence>
<feature type="domain" description="NADAR" evidence="1">
    <location>
        <begin position="4"/>
        <end position="149"/>
    </location>
</feature>